<organism evidence="1 2">
    <name type="scientific">Amycolatopsis coloradensis</name>
    <dbReference type="NCBI Taxonomy" id="76021"/>
    <lineage>
        <taxon>Bacteria</taxon>
        <taxon>Bacillati</taxon>
        <taxon>Actinomycetota</taxon>
        <taxon>Actinomycetes</taxon>
        <taxon>Pseudonocardiales</taxon>
        <taxon>Pseudonocardiaceae</taxon>
        <taxon>Amycolatopsis</taxon>
    </lineage>
</organism>
<dbReference type="EMBL" id="CP150484">
    <property type="protein sequence ID" value="WYW18219.1"/>
    <property type="molecule type" value="Genomic_DNA"/>
</dbReference>
<gene>
    <name evidence="1" type="ORF">LCL61_21990</name>
</gene>
<accession>A0ACD5BG80</accession>
<keyword evidence="2" id="KW-1185">Reference proteome</keyword>
<dbReference type="Proteomes" id="UP001456344">
    <property type="component" value="Chromosome"/>
</dbReference>
<sequence>MDRGLDATDRLWAAANLARAKGHLRDRGVRPLETLAADPTLNRPGEMGQLETAPKAIAFSSPLND</sequence>
<evidence type="ECO:0000313" key="1">
    <source>
        <dbReference type="EMBL" id="WYW18219.1"/>
    </source>
</evidence>
<reference evidence="1" key="1">
    <citation type="submission" date="2023-10" db="EMBL/GenBank/DDBJ databases">
        <title>Whole genome sequencing of actinobacterial strain Amycolatopsis sp. (BCA-696) identifies the underlying plant growth-promoting genes.</title>
        <authorList>
            <person name="Gandham P."/>
            <person name="Vadla N."/>
            <person name="Saji A."/>
            <person name="Srinivas V."/>
            <person name="Ruperao P."/>
            <person name="Selvanayagam S."/>
            <person name="Saxena R.K."/>
            <person name="Rathore A."/>
            <person name="Gopalakrishnan S."/>
            <person name="Thakur V."/>
        </authorList>
    </citation>
    <scope>NUCLEOTIDE SEQUENCE</scope>
    <source>
        <strain evidence="1">BCA-696</strain>
    </source>
</reference>
<proteinExistence type="predicted"/>
<evidence type="ECO:0000313" key="2">
    <source>
        <dbReference type="Proteomes" id="UP001456344"/>
    </source>
</evidence>
<name>A0ACD5BG80_9PSEU</name>
<protein>
    <submittedName>
        <fullName evidence="1">Uncharacterized protein</fullName>
    </submittedName>
</protein>